<keyword evidence="4" id="KW-1185">Reference proteome</keyword>
<dbReference type="RefSeq" id="WP_226605052.1">
    <property type="nucleotide sequence ID" value="NZ_JAJAQI010000005.1"/>
</dbReference>
<feature type="compositionally biased region" description="Low complexity" evidence="1">
    <location>
        <begin position="132"/>
        <end position="154"/>
    </location>
</feature>
<dbReference type="InterPro" id="IPR036928">
    <property type="entry name" value="AS_sf"/>
</dbReference>
<accession>A0A9X1IAK0</accession>
<dbReference type="EMBL" id="JAJAQI010000005">
    <property type="protein sequence ID" value="MCB4820992.1"/>
    <property type="molecule type" value="Genomic_DNA"/>
</dbReference>
<evidence type="ECO:0000259" key="2">
    <source>
        <dbReference type="Pfam" id="PF01425"/>
    </source>
</evidence>
<dbReference type="InterPro" id="IPR023631">
    <property type="entry name" value="Amidase_dom"/>
</dbReference>
<dbReference type="PANTHER" id="PTHR11895">
    <property type="entry name" value="TRANSAMIDASE"/>
    <property type="match status" value="1"/>
</dbReference>
<gene>
    <name evidence="3" type="ORF">LHA35_04505</name>
</gene>
<dbReference type="GO" id="GO:0003824">
    <property type="term" value="F:catalytic activity"/>
    <property type="evidence" value="ECO:0007669"/>
    <property type="project" value="InterPro"/>
</dbReference>
<evidence type="ECO:0000313" key="4">
    <source>
        <dbReference type="Proteomes" id="UP001139311"/>
    </source>
</evidence>
<dbReference type="InterPro" id="IPR000120">
    <property type="entry name" value="Amidase"/>
</dbReference>
<dbReference type="AlphaFoldDB" id="A0A9X1IAK0"/>
<comment type="caution">
    <text evidence="3">The sequence shown here is derived from an EMBL/GenBank/DDBJ whole genome shotgun (WGS) entry which is preliminary data.</text>
</comment>
<dbReference type="Gene3D" id="3.90.1300.10">
    <property type="entry name" value="Amidase signature (AS) domain"/>
    <property type="match status" value="1"/>
</dbReference>
<sequence length="430" mass="43337">MTDLADLPATEAVRRLRDGSLTAAALTEALLDRIAAREPSIRAFAWLDPALARRRAAALDAARAAGRPSGPLHGLALGVKDVLDTADQPSQYGSPIWAGHRPRADSACVALGRRAGAIVLGKTVTTEFATRHPGPTANPANPAHTPGGSSSGSAAGAAAGFFHAGFGTQTAGSIIRPAAFCGAVGFKPSFGTLHRAGMKVMSESLDTIGVITRTVGDAALVMAGLTGGNFGTPEAKAPRAPKLGLCWGPTADQAGPETHAMIERVAAAAAKAGASVEAVTLPPAVIAGLAAHPVVMNGESAEALTWELDHAMALLSPVLRENMAKGRAHGAAGVAAGRAAFAAARAAFAEVIAGYDAILTPSAPGEAPEGLGWTGDPAFNSLWTLLHVPCVTVPVGPGPKGLPLGVQIVGAFGEDAKALAWAEWLRQAAA</sequence>
<dbReference type="PANTHER" id="PTHR11895:SF151">
    <property type="entry name" value="GLUTAMYL-TRNA(GLN) AMIDOTRANSFERASE SUBUNIT A"/>
    <property type="match status" value="1"/>
</dbReference>
<dbReference type="SUPFAM" id="SSF75304">
    <property type="entry name" value="Amidase signature (AS) enzymes"/>
    <property type="match status" value="1"/>
</dbReference>
<protein>
    <submittedName>
        <fullName evidence="3">Amidase</fullName>
    </submittedName>
</protein>
<evidence type="ECO:0000313" key="3">
    <source>
        <dbReference type="EMBL" id="MCB4820992.1"/>
    </source>
</evidence>
<name>A0A9X1IAK0_9PROT</name>
<dbReference type="Proteomes" id="UP001139311">
    <property type="component" value="Unassembled WGS sequence"/>
</dbReference>
<evidence type="ECO:0000256" key="1">
    <source>
        <dbReference type="SAM" id="MobiDB-lite"/>
    </source>
</evidence>
<reference evidence="3" key="1">
    <citation type="submission" date="2021-10" db="EMBL/GenBank/DDBJ databases">
        <title>Roseicella aerolatum sp. nov., isolated from aerosols of e-waste dismantling site.</title>
        <authorList>
            <person name="Qin T."/>
        </authorList>
    </citation>
    <scope>NUCLEOTIDE SEQUENCE</scope>
    <source>
        <strain evidence="3">GB24</strain>
    </source>
</reference>
<dbReference type="Pfam" id="PF01425">
    <property type="entry name" value="Amidase"/>
    <property type="match status" value="1"/>
</dbReference>
<proteinExistence type="predicted"/>
<feature type="domain" description="Amidase" evidence="2">
    <location>
        <begin position="26"/>
        <end position="417"/>
    </location>
</feature>
<organism evidence="3 4">
    <name type="scientific">Roseicella aerolata</name>
    <dbReference type="NCBI Taxonomy" id="2883479"/>
    <lineage>
        <taxon>Bacteria</taxon>
        <taxon>Pseudomonadati</taxon>
        <taxon>Pseudomonadota</taxon>
        <taxon>Alphaproteobacteria</taxon>
        <taxon>Acetobacterales</taxon>
        <taxon>Roseomonadaceae</taxon>
        <taxon>Roseicella</taxon>
    </lineage>
</organism>
<feature type="region of interest" description="Disordered" evidence="1">
    <location>
        <begin position="131"/>
        <end position="154"/>
    </location>
</feature>